<dbReference type="AlphaFoldDB" id="A0A8H7TGG1"/>
<dbReference type="Proteomes" id="UP000664132">
    <property type="component" value="Unassembled WGS sequence"/>
</dbReference>
<accession>A0A8H7TGG1</accession>
<dbReference type="OrthoDB" id="3473305at2759"/>
<dbReference type="EMBL" id="JAFJYH010000128">
    <property type="protein sequence ID" value="KAG4418446.1"/>
    <property type="molecule type" value="Genomic_DNA"/>
</dbReference>
<gene>
    <name evidence="2" type="ORF">IFR04_008431</name>
</gene>
<dbReference type="PANTHER" id="PTHR35910:SF6">
    <property type="entry name" value="2EXR DOMAIN-CONTAINING PROTEIN"/>
    <property type="match status" value="1"/>
</dbReference>
<proteinExistence type="predicted"/>
<sequence>MDSFQLFRLLPTELRLKIWEYSIPQTKALLPRTYTADSCRTACRESRSVHTKTFVPFFSPSARSLFTHPISLYGNPALDDTLYLDDINTLTADFSDWIIPAQRGSITHLAVQDEMWKMKYARRGGAVLEAGGDLRFMIFHPGAGLCSLDVLTLVLTGGVLVSGTRNSGERKGADDRRLVDCEEVFLEDKKVGGDVRDVLRTLGRLNGMKLNHGWREPELRFARIVVD</sequence>
<evidence type="ECO:0000259" key="1">
    <source>
        <dbReference type="Pfam" id="PF20150"/>
    </source>
</evidence>
<dbReference type="InterPro" id="IPR045518">
    <property type="entry name" value="2EXR"/>
</dbReference>
<comment type="caution">
    <text evidence="2">The sequence shown here is derived from an EMBL/GenBank/DDBJ whole genome shotgun (WGS) entry which is preliminary data.</text>
</comment>
<organism evidence="2 3">
    <name type="scientific">Cadophora malorum</name>
    <dbReference type="NCBI Taxonomy" id="108018"/>
    <lineage>
        <taxon>Eukaryota</taxon>
        <taxon>Fungi</taxon>
        <taxon>Dikarya</taxon>
        <taxon>Ascomycota</taxon>
        <taxon>Pezizomycotina</taxon>
        <taxon>Leotiomycetes</taxon>
        <taxon>Helotiales</taxon>
        <taxon>Ploettnerulaceae</taxon>
        <taxon>Cadophora</taxon>
    </lineage>
</organism>
<keyword evidence="3" id="KW-1185">Reference proteome</keyword>
<dbReference type="Pfam" id="PF20150">
    <property type="entry name" value="2EXR"/>
    <property type="match status" value="1"/>
</dbReference>
<dbReference type="PANTHER" id="PTHR35910">
    <property type="entry name" value="2EXR DOMAIN-CONTAINING PROTEIN"/>
    <property type="match status" value="1"/>
</dbReference>
<evidence type="ECO:0000313" key="3">
    <source>
        <dbReference type="Proteomes" id="UP000664132"/>
    </source>
</evidence>
<evidence type="ECO:0000313" key="2">
    <source>
        <dbReference type="EMBL" id="KAG4418446.1"/>
    </source>
</evidence>
<feature type="domain" description="2EXR" evidence="1">
    <location>
        <begin position="4"/>
        <end position="79"/>
    </location>
</feature>
<reference evidence="2" key="1">
    <citation type="submission" date="2021-02" db="EMBL/GenBank/DDBJ databases">
        <title>Genome sequence Cadophora malorum strain M34.</title>
        <authorList>
            <person name="Stefanovic E."/>
            <person name="Vu D."/>
            <person name="Scully C."/>
            <person name="Dijksterhuis J."/>
            <person name="Roader J."/>
            <person name="Houbraken J."/>
        </authorList>
    </citation>
    <scope>NUCLEOTIDE SEQUENCE</scope>
    <source>
        <strain evidence="2">M34</strain>
    </source>
</reference>
<name>A0A8H7TGG1_9HELO</name>
<protein>
    <recommendedName>
        <fullName evidence="1">2EXR domain-containing protein</fullName>
    </recommendedName>
</protein>